<keyword evidence="3" id="KW-1185">Reference proteome</keyword>
<evidence type="ECO:0000313" key="3">
    <source>
        <dbReference type="Proteomes" id="UP000236319"/>
    </source>
</evidence>
<feature type="coiled-coil region" evidence="1">
    <location>
        <begin position="773"/>
        <end position="937"/>
    </location>
</feature>
<keyword evidence="1" id="KW-0175">Coiled coil</keyword>
<dbReference type="AlphaFoldDB" id="A0A2H6KDH2"/>
<evidence type="ECO:0000313" key="2">
    <source>
        <dbReference type="EMBL" id="GBE61037.1"/>
    </source>
</evidence>
<sequence length="1084" mass="119987">MGRDVGYSNLDRGGFASLTTQPSANDNMYGYTARNDYLRNDSVKNVDGKADIRGGDYRPGAGLTYGSTLNYVNGGEAAKSGSVAFDPYRKPSIWEDCATFSREASSDVLGRHELQKFEHNPYRSRYLNTPECEGLVTKHCQRLLHSYYGRADALSTSAVSGVSKSLTFDDVCESALTSSDHLTSIATLAILARYHRIGYLLPQVGDPGSYTANIYAHVLNVLRIIYAASAAGVEAGNRNNVDTARRFFALLGRGIWQTTPDTTDPFASLDRRVAQRISLLYVLCLHLLDVLLASDCECMEELLAADGDVYETLGCVACCFVEHAVRHGDRTALSGNDLPEDRMVPNIGDRGTIFSKHWSVLNGLLSRGVKFTNSELLVKGVKALCNVLESSNTGRSLLLWAYCVYVRLCPAELAQNNHSIPRILFEYMTKCRSVLQLQAITGALSLCMRDPGFVRYADERMNPQKTFAIFVLHSCNLIHNKMDDLAVPILQMLHQLFDVCPKTLPDVANTMSGTTALIERYSDTVGNAVETFLNVATLSLGPIQVIMALIMRRILLRCDVTKSLSSDLRSKFVKHLIAVVGFRKSTGAAVGDAIGLVSKVALMDAFVQSGGMPELMAAMKDVNAKQLRLVALHSSSVSCDSLHKMLCVGDIATKLVAYDALAGYRADGMDAGTLVLCALCSVVKMSPDVSSLLREYASTYAGMSEYHGTGSLASEGKFLRALSGDSNMADPTRSMRVAGLLCVHSIVASVYMSSEPPKQTLIHALLCPEGSTRQQHQELVEKYKAQLASHRREVQRSHARLDAQARELQQHKESATKQLEQLREEYAGKVDRSKAELAAAQSQLTAASLQSQQLDRECVRLRAQVSDLDQALRKISSEQAQANDQLREAASHRERLKNEVSGLQGQLEQRDRTIEQLRTVETDNGRLNQEVGELNAQVERVYRMLISLMSKHRQVEADLARSKEDAAQNSRQLHERQLQVEDLSNRCRNHENTINTLRVAKEGTEGEVHRLGRELQALESRLGKSTEELSVLQGRYAQTSQALQACEEQNRRLAEQLDRCEMQLRQRGEQLSTIYSTFQDKKPY</sequence>
<dbReference type="VEuPathDB" id="PiroplasmaDB:BOVATA_025300"/>
<comment type="caution">
    <text evidence="2">The sequence shown here is derived from an EMBL/GenBank/DDBJ whole genome shotgun (WGS) entry which is preliminary data.</text>
</comment>
<dbReference type="GeneID" id="39874807"/>
<proteinExistence type="predicted"/>
<dbReference type="Gene3D" id="1.10.287.1490">
    <property type="match status" value="1"/>
</dbReference>
<evidence type="ECO:0000256" key="1">
    <source>
        <dbReference type="SAM" id="Coils"/>
    </source>
</evidence>
<gene>
    <name evidence="2" type="ORF">BOVATA_025300</name>
</gene>
<dbReference type="SUPFAM" id="SSF57997">
    <property type="entry name" value="Tropomyosin"/>
    <property type="match status" value="1"/>
</dbReference>
<accession>A0A2H6KDH2</accession>
<organism evidence="2 3">
    <name type="scientific">Babesia ovata</name>
    <dbReference type="NCBI Taxonomy" id="189622"/>
    <lineage>
        <taxon>Eukaryota</taxon>
        <taxon>Sar</taxon>
        <taxon>Alveolata</taxon>
        <taxon>Apicomplexa</taxon>
        <taxon>Aconoidasida</taxon>
        <taxon>Piroplasmida</taxon>
        <taxon>Babesiidae</taxon>
        <taxon>Babesia</taxon>
    </lineage>
</organism>
<dbReference type="RefSeq" id="XP_028867280.1">
    <property type="nucleotide sequence ID" value="XM_029011447.1"/>
</dbReference>
<name>A0A2H6KDH2_9APIC</name>
<dbReference type="PANTHER" id="PTHR45615">
    <property type="entry name" value="MYOSIN HEAVY CHAIN, NON-MUSCLE"/>
    <property type="match status" value="1"/>
</dbReference>
<dbReference type="Proteomes" id="UP000236319">
    <property type="component" value="Unassembled WGS sequence"/>
</dbReference>
<protein>
    <submittedName>
        <fullName evidence="2">M repeat containing protein, putative</fullName>
    </submittedName>
</protein>
<feature type="coiled-coil region" evidence="1">
    <location>
        <begin position="973"/>
        <end position="1063"/>
    </location>
</feature>
<dbReference type="OrthoDB" id="10255522at2759"/>
<reference evidence="2 3" key="1">
    <citation type="journal article" date="2017" name="BMC Genomics">
        <title>Whole-genome assembly of Babesia ovata and comparative genomics between closely related pathogens.</title>
        <authorList>
            <person name="Yamagishi J."/>
            <person name="Asada M."/>
            <person name="Hakimi H."/>
            <person name="Tanaka T.Q."/>
            <person name="Sugimoto C."/>
            <person name="Kawazu S."/>
        </authorList>
    </citation>
    <scope>NUCLEOTIDE SEQUENCE [LARGE SCALE GENOMIC DNA]</scope>
    <source>
        <strain evidence="2 3">Miyake</strain>
    </source>
</reference>
<dbReference type="PANTHER" id="PTHR45615:SF66">
    <property type="entry name" value="CARD DOMAIN-CONTAINING PROTEIN"/>
    <property type="match status" value="1"/>
</dbReference>
<dbReference type="CDD" id="cd22265">
    <property type="entry name" value="UDM1_RNF168"/>
    <property type="match status" value="1"/>
</dbReference>
<dbReference type="EMBL" id="BDSA01000002">
    <property type="protein sequence ID" value="GBE61037.1"/>
    <property type="molecule type" value="Genomic_DNA"/>
</dbReference>